<dbReference type="EMBL" id="BAAASR010000049">
    <property type="protein sequence ID" value="GAA2517421.1"/>
    <property type="molecule type" value="Genomic_DNA"/>
</dbReference>
<evidence type="ECO:0000313" key="3">
    <source>
        <dbReference type="Proteomes" id="UP001499942"/>
    </source>
</evidence>
<sequence length="1103" mass="119202">MELLWEGLLLATVRGDEDGARSRREALAALVRAPLPPGIECPTGEAELAAVTAAPSDPALAGALALALGERAQAQPGFAEALAALWAAGDGAHVNLIAGGEQNGPVFQIGTNNGPITVQTSPPAPLPVHLQDSQGWPRARDWDSLLAGVHRARPGQDGSVLPPYVPRDIDEELRVLLTAAARDGGLVLVTGDSTSGKTRAAFEALRASLPDHRVVQPADHTELPAVARAVARSSEPCVVWLDDLERYLGPGPDSLTPALLSHFAAGTTAVLATMRLRQYETYTADDDTARGTAGANGGAYKGVLAAARRVNLDRMWSGTELARARACADDRITHALAHHGPHGIAEYLAAGPALLDEWHSADRPGGHPRGAALVATAVDLSRTGLPGPYPRSLLLRLHEQRLAQAGGALLRPETADEAFAWAGALRFGVTSLLLPGDEPDTWMPFDYLVDRTENPLPPEVWDEALMAAPEPAARFAVGFSALQADLPHVAEAAWRPHAHTVPIIASWLGRLLDAQERPGEAEEVLRAAIRAGSVMAATDLGLLLARTHRPHEAEVWLRLAARHDDARAMYLHGELLRQTGREADAEDWFRRAEAAGSQAATTAYGILLADLGRTEAAEEQLNRAVDADLPGAAAALGLLLVRTGRPEEAKELTHRPLRESGFARMRLAFGCNNAGFLDRPDRAELEYARTALLSRIEAAGAPGGGVFLLSPDLAEADEYTHWSANRGDLFAALDLAGLGPGDSPRFEDELHRRIVETGRSGDNAQAAALARPAADEGDSTARRMLILALSALGREDAALPYARAAAEDGEDREDREVWDLAKLLYLTGRQEEAEQYLPLFGEEQAKDAYHEASFFRGIEYIARVEEQEGIRRERPELCDLSSAECRRRVEGYLRLAARLGHSEAAAQLADVLDKSGRSAESTPYHRRAADGGDLRAAFITAERLQQDGDVQAAERYYRRAADRDHSKAARQLARLLGRSGRRGEARVYRRRAAQADRRADRLEAGILQRVAWCLLTLGSLGLLSWVPFLYVALRRGRRRDWWTCAAFFVVQAVVVTGVVLVARSPGDRTLEVLQPLFGSLMHLTLASGTLMLAFATFDRRRAD</sequence>
<dbReference type="Proteomes" id="UP001499942">
    <property type="component" value="Unassembled WGS sequence"/>
</dbReference>
<dbReference type="InterPro" id="IPR050767">
    <property type="entry name" value="Sel1_AlgK"/>
</dbReference>
<keyword evidence="1" id="KW-0472">Membrane</keyword>
<dbReference type="InterPro" id="IPR027417">
    <property type="entry name" value="P-loop_NTPase"/>
</dbReference>
<evidence type="ECO:0000256" key="1">
    <source>
        <dbReference type="SAM" id="Phobius"/>
    </source>
</evidence>
<dbReference type="SUPFAM" id="SSF81901">
    <property type="entry name" value="HCP-like"/>
    <property type="match status" value="2"/>
</dbReference>
<dbReference type="InterPro" id="IPR011990">
    <property type="entry name" value="TPR-like_helical_dom_sf"/>
</dbReference>
<proteinExistence type="predicted"/>
<dbReference type="RefSeq" id="WP_344366696.1">
    <property type="nucleotide sequence ID" value="NZ_BAAASR010000049.1"/>
</dbReference>
<name>A0ABP6AK66_9ACTN</name>
<dbReference type="SUPFAM" id="SSF52540">
    <property type="entry name" value="P-loop containing nucleoside triphosphate hydrolases"/>
    <property type="match status" value="1"/>
</dbReference>
<accession>A0ABP6AK66</accession>
<keyword evidence="3" id="KW-1185">Reference proteome</keyword>
<gene>
    <name evidence="2" type="ORF">GCM10010393_57890</name>
</gene>
<feature type="transmembrane region" description="Helical" evidence="1">
    <location>
        <begin position="1009"/>
        <end position="1033"/>
    </location>
</feature>
<evidence type="ECO:0000313" key="2">
    <source>
        <dbReference type="EMBL" id="GAA2517421.1"/>
    </source>
</evidence>
<dbReference type="Gene3D" id="1.25.40.10">
    <property type="entry name" value="Tetratricopeptide repeat domain"/>
    <property type="match status" value="2"/>
</dbReference>
<dbReference type="PANTHER" id="PTHR11102">
    <property type="entry name" value="SEL-1-LIKE PROTEIN"/>
    <property type="match status" value="1"/>
</dbReference>
<feature type="transmembrane region" description="Helical" evidence="1">
    <location>
        <begin position="1076"/>
        <end position="1097"/>
    </location>
</feature>
<dbReference type="PANTHER" id="PTHR11102:SF160">
    <property type="entry name" value="ERAD-ASSOCIATED E3 UBIQUITIN-PROTEIN LIGASE COMPONENT HRD3"/>
    <property type="match status" value="1"/>
</dbReference>
<feature type="transmembrane region" description="Helical" evidence="1">
    <location>
        <begin position="1045"/>
        <end position="1064"/>
    </location>
</feature>
<organism evidence="2 3">
    <name type="scientific">Streptomyces gobitricini</name>
    <dbReference type="NCBI Taxonomy" id="68211"/>
    <lineage>
        <taxon>Bacteria</taxon>
        <taxon>Bacillati</taxon>
        <taxon>Actinomycetota</taxon>
        <taxon>Actinomycetes</taxon>
        <taxon>Kitasatosporales</taxon>
        <taxon>Streptomycetaceae</taxon>
        <taxon>Streptomyces</taxon>
    </lineage>
</organism>
<comment type="caution">
    <text evidence="2">The sequence shown here is derived from an EMBL/GenBank/DDBJ whole genome shotgun (WGS) entry which is preliminary data.</text>
</comment>
<protein>
    <recommendedName>
        <fullName evidence="4">Tetratricopeptide repeat protein</fullName>
    </recommendedName>
</protein>
<keyword evidence="1" id="KW-1133">Transmembrane helix</keyword>
<reference evidence="3" key="1">
    <citation type="journal article" date="2019" name="Int. J. Syst. Evol. Microbiol.">
        <title>The Global Catalogue of Microorganisms (GCM) 10K type strain sequencing project: providing services to taxonomists for standard genome sequencing and annotation.</title>
        <authorList>
            <consortium name="The Broad Institute Genomics Platform"/>
            <consortium name="The Broad Institute Genome Sequencing Center for Infectious Disease"/>
            <person name="Wu L."/>
            <person name="Ma J."/>
        </authorList>
    </citation>
    <scope>NUCLEOTIDE SEQUENCE [LARGE SCALE GENOMIC DNA]</scope>
    <source>
        <strain evidence="3">JCM 5062</strain>
    </source>
</reference>
<evidence type="ECO:0008006" key="4">
    <source>
        <dbReference type="Google" id="ProtNLM"/>
    </source>
</evidence>
<keyword evidence="1" id="KW-0812">Transmembrane</keyword>